<comment type="similarity">
    <text evidence="1">Belongs to the histone H2A family.</text>
</comment>
<evidence type="ECO:0000256" key="2">
    <source>
        <dbReference type="SAM" id="MobiDB-lite"/>
    </source>
</evidence>
<dbReference type="SMART" id="SM00414">
    <property type="entry name" value="H2A"/>
    <property type="match status" value="1"/>
</dbReference>
<protein>
    <recommendedName>
        <fullName evidence="1">Histone H2A</fullName>
    </recommendedName>
</protein>
<feature type="compositionally biased region" description="Pro residues" evidence="2">
    <location>
        <begin position="88"/>
        <end position="98"/>
    </location>
</feature>
<keyword evidence="1" id="KW-0539">Nucleus</keyword>
<dbReference type="GO" id="GO:0005634">
    <property type="term" value="C:nucleus"/>
    <property type="evidence" value="ECO:0007669"/>
    <property type="project" value="UniProtKB-SubCell"/>
</dbReference>
<dbReference type="EMBL" id="QGNW01002268">
    <property type="protein sequence ID" value="RVW21788.1"/>
    <property type="molecule type" value="Genomic_DNA"/>
</dbReference>
<dbReference type="Proteomes" id="UP000288805">
    <property type="component" value="Unassembled WGS sequence"/>
</dbReference>
<dbReference type="Gene3D" id="1.10.20.10">
    <property type="entry name" value="Histone, subunit A"/>
    <property type="match status" value="1"/>
</dbReference>
<keyword evidence="1" id="KW-0544">Nucleosome core</keyword>
<dbReference type="AlphaFoldDB" id="A0A438CF05"/>
<dbReference type="InterPro" id="IPR009072">
    <property type="entry name" value="Histone-fold"/>
</dbReference>
<reference evidence="3 4" key="1">
    <citation type="journal article" date="2018" name="PLoS Genet.">
        <title>Population sequencing reveals clonal diversity and ancestral inbreeding in the grapevine cultivar Chardonnay.</title>
        <authorList>
            <person name="Roach M.J."/>
            <person name="Johnson D.L."/>
            <person name="Bohlmann J."/>
            <person name="van Vuuren H.J."/>
            <person name="Jones S.J."/>
            <person name="Pretorius I.S."/>
            <person name="Schmidt S.A."/>
            <person name="Borneman A.R."/>
        </authorList>
    </citation>
    <scope>NUCLEOTIDE SEQUENCE [LARGE SCALE GENOMIC DNA]</scope>
    <source>
        <strain evidence="4">cv. Chardonnay</strain>
        <tissue evidence="3">Leaf</tissue>
    </source>
</reference>
<dbReference type="InterPro" id="IPR002119">
    <property type="entry name" value="Histone_H2A"/>
</dbReference>
<comment type="subcellular location">
    <subcellularLocation>
        <location evidence="1">Nucleus</location>
    </subcellularLocation>
</comment>
<comment type="subunit">
    <text evidence="1">The nucleosome is a histone octamer containing two molecules each of H2A, H2B, H3 and H4 assembled in one H3-H4 heterotetramer and two H2A-H2B heterodimers. The octamer wraps approximately 147 bp of DNA.</text>
</comment>
<dbReference type="GO" id="GO:0003677">
    <property type="term" value="F:DNA binding"/>
    <property type="evidence" value="ECO:0007669"/>
    <property type="project" value="UniProtKB-KW"/>
</dbReference>
<evidence type="ECO:0000256" key="1">
    <source>
        <dbReference type="RuleBase" id="RU003767"/>
    </source>
</evidence>
<keyword evidence="1" id="KW-0158">Chromosome</keyword>
<name>A0A438CF05_VITVI</name>
<organism evidence="3 4">
    <name type="scientific">Vitis vinifera</name>
    <name type="common">Grape</name>
    <dbReference type="NCBI Taxonomy" id="29760"/>
    <lineage>
        <taxon>Eukaryota</taxon>
        <taxon>Viridiplantae</taxon>
        <taxon>Streptophyta</taxon>
        <taxon>Embryophyta</taxon>
        <taxon>Tracheophyta</taxon>
        <taxon>Spermatophyta</taxon>
        <taxon>Magnoliopsida</taxon>
        <taxon>eudicotyledons</taxon>
        <taxon>Gunneridae</taxon>
        <taxon>Pentapetalae</taxon>
        <taxon>rosids</taxon>
        <taxon>Vitales</taxon>
        <taxon>Vitaceae</taxon>
        <taxon>Viteae</taxon>
        <taxon>Vitis</taxon>
    </lineage>
</organism>
<evidence type="ECO:0000313" key="4">
    <source>
        <dbReference type="Proteomes" id="UP000288805"/>
    </source>
</evidence>
<accession>A0A438CF05</accession>
<keyword evidence="1" id="KW-0238">DNA-binding</keyword>
<dbReference type="GO" id="GO:0046982">
    <property type="term" value="F:protein heterodimerization activity"/>
    <property type="evidence" value="ECO:0007669"/>
    <property type="project" value="InterPro"/>
</dbReference>
<feature type="compositionally biased region" description="Low complexity" evidence="2">
    <location>
        <begin position="60"/>
        <end position="74"/>
    </location>
</feature>
<sequence length="154" mass="16995">MNAEELYKYLKTLTGLVERQARVVETNGQGQSSSSRNISFDDFKKLATVNLEELSDASATMPAPTPRSMSTTPPRDLPSPNTSLPTPVASPPHLPPLPRRSSAQVYLTAILEYLAAEVWKLARNAAKDNKKNRIILRHVLSAMRNDEELGKLLA</sequence>
<dbReference type="GO" id="GO:0030527">
    <property type="term" value="F:structural constituent of chromatin"/>
    <property type="evidence" value="ECO:0007669"/>
    <property type="project" value="InterPro"/>
</dbReference>
<evidence type="ECO:0000313" key="3">
    <source>
        <dbReference type="EMBL" id="RVW21788.1"/>
    </source>
</evidence>
<gene>
    <name evidence="3" type="primary">H2A_6</name>
    <name evidence="3" type="ORF">CK203_109559</name>
</gene>
<proteinExistence type="inferred from homology"/>
<dbReference type="PRINTS" id="PR00620">
    <property type="entry name" value="HISTONEH2A"/>
</dbReference>
<feature type="region of interest" description="Disordered" evidence="2">
    <location>
        <begin position="55"/>
        <end position="98"/>
    </location>
</feature>
<dbReference type="SUPFAM" id="SSF47113">
    <property type="entry name" value="Histone-fold"/>
    <property type="match status" value="1"/>
</dbReference>
<comment type="caution">
    <text evidence="3">The sequence shown here is derived from an EMBL/GenBank/DDBJ whole genome shotgun (WGS) entry which is preliminary data.</text>
</comment>
<dbReference type="GO" id="GO:0000786">
    <property type="term" value="C:nucleosome"/>
    <property type="evidence" value="ECO:0007669"/>
    <property type="project" value="UniProtKB-KW"/>
</dbReference>
<dbReference type="CDD" id="cd00074">
    <property type="entry name" value="HFD_H2A"/>
    <property type="match status" value="1"/>
</dbReference>
<dbReference type="PANTHER" id="PTHR23430">
    <property type="entry name" value="HISTONE H2A"/>
    <property type="match status" value="1"/>
</dbReference>